<dbReference type="InterPro" id="IPR052746">
    <property type="entry name" value="MlaB_ABC_Transporter"/>
</dbReference>
<keyword evidence="3" id="KW-1185">Reference proteome</keyword>
<dbReference type="InterPro" id="IPR002645">
    <property type="entry name" value="STAS_dom"/>
</dbReference>
<dbReference type="Gene3D" id="3.30.750.24">
    <property type="entry name" value="STAS domain"/>
    <property type="match status" value="1"/>
</dbReference>
<dbReference type="PROSITE" id="PS50801">
    <property type="entry name" value="STAS"/>
    <property type="match status" value="1"/>
</dbReference>
<accession>A0A3L8PY44</accession>
<gene>
    <name evidence="2" type="ORF">D5018_07650</name>
</gene>
<name>A0A3L8PY44_9GAMM</name>
<dbReference type="PANTHER" id="PTHR35849">
    <property type="entry name" value="BLR2341 PROTEIN"/>
    <property type="match status" value="1"/>
</dbReference>
<dbReference type="SUPFAM" id="SSF52091">
    <property type="entry name" value="SpoIIaa-like"/>
    <property type="match status" value="1"/>
</dbReference>
<dbReference type="InterPro" id="IPR036513">
    <property type="entry name" value="STAS_dom_sf"/>
</dbReference>
<reference evidence="2 3" key="1">
    <citation type="submission" date="2018-09" db="EMBL/GenBank/DDBJ databases">
        <title>Phylogeny of the Shewanellaceae, and recommendation for two new genera, Pseudoshewanella and Parashewanella.</title>
        <authorList>
            <person name="Wang G."/>
        </authorList>
    </citation>
    <scope>NUCLEOTIDE SEQUENCE [LARGE SCALE GENOMIC DNA]</scope>
    <source>
        <strain evidence="2 3">C51</strain>
    </source>
</reference>
<dbReference type="EMBL" id="QZEI01000018">
    <property type="protein sequence ID" value="RLV60261.1"/>
    <property type="molecule type" value="Genomic_DNA"/>
</dbReference>
<feature type="domain" description="STAS" evidence="1">
    <location>
        <begin position="40"/>
        <end position="97"/>
    </location>
</feature>
<comment type="caution">
    <text evidence="2">The sequence shown here is derived from an EMBL/GenBank/DDBJ whole genome shotgun (WGS) entry which is preliminary data.</text>
</comment>
<dbReference type="Pfam" id="PF13466">
    <property type="entry name" value="STAS_2"/>
    <property type="match status" value="1"/>
</dbReference>
<dbReference type="InterPro" id="IPR058548">
    <property type="entry name" value="MlaB-like_STAS"/>
</dbReference>
<sequence length="97" mass="10985">MAKFTVHDNSCSLSGRLSREEVVALWSKRQSLLSSQVSQLDLSELNYIDSSGIAFLFHLVKQQQKNNQTLLLVNPSQQLQSLIALYNLQPMFESKNS</sequence>
<evidence type="ECO:0000313" key="3">
    <source>
        <dbReference type="Proteomes" id="UP000281474"/>
    </source>
</evidence>
<dbReference type="Proteomes" id="UP000281474">
    <property type="component" value="Unassembled WGS sequence"/>
</dbReference>
<protein>
    <submittedName>
        <fullName evidence="2">STAS domain-containing protein</fullName>
    </submittedName>
</protein>
<dbReference type="PANTHER" id="PTHR35849:SF1">
    <property type="entry name" value="INTERMEMBRANE PHOSPHOLIPID TRANSPORT SYSTEM BINDING PROTEIN MLAB"/>
    <property type="match status" value="1"/>
</dbReference>
<evidence type="ECO:0000313" key="2">
    <source>
        <dbReference type="EMBL" id="RLV60261.1"/>
    </source>
</evidence>
<dbReference type="AlphaFoldDB" id="A0A3L8PY44"/>
<dbReference type="CDD" id="cd07043">
    <property type="entry name" value="STAS_anti-anti-sigma_factors"/>
    <property type="match status" value="1"/>
</dbReference>
<evidence type="ECO:0000259" key="1">
    <source>
        <dbReference type="PROSITE" id="PS50801"/>
    </source>
</evidence>
<dbReference type="RefSeq" id="WP_121838416.1">
    <property type="nucleotide sequence ID" value="NZ_ML014767.1"/>
</dbReference>
<proteinExistence type="predicted"/>
<organism evidence="2 3">
    <name type="scientific">Parashewanella curva</name>
    <dbReference type="NCBI Taxonomy" id="2338552"/>
    <lineage>
        <taxon>Bacteria</taxon>
        <taxon>Pseudomonadati</taxon>
        <taxon>Pseudomonadota</taxon>
        <taxon>Gammaproteobacteria</taxon>
        <taxon>Alteromonadales</taxon>
        <taxon>Shewanellaceae</taxon>
        <taxon>Parashewanella</taxon>
    </lineage>
</organism>